<dbReference type="Gene3D" id="3.10.10.10">
    <property type="entry name" value="HIV Type 1 Reverse Transcriptase, subunit A, domain 1"/>
    <property type="match status" value="1"/>
</dbReference>
<feature type="region of interest" description="Disordered" evidence="1">
    <location>
        <begin position="38"/>
        <end position="58"/>
    </location>
</feature>
<dbReference type="InterPro" id="IPR036397">
    <property type="entry name" value="RNaseH_sf"/>
</dbReference>
<dbReference type="InterPro" id="IPR043128">
    <property type="entry name" value="Rev_trsase/Diguanyl_cyclase"/>
</dbReference>
<evidence type="ECO:0000259" key="2">
    <source>
        <dbReference type="Pfam" id="PF00078"/>
    </source>
</evidence>
<feature type="domain" description="Tf2-1-like SH3-like" evidence="4">
    <location>
        <begin position="621"/>
        <end position="668"/>
    </location>
</feature>
<dbReference type="Proteomes" id="UP000818029">
    <property type="component" value="Chromosome A09"/>
</dbReference>
<feature type="compositionally biased region" description="Polar residues" evidence="1">
    <location>
        <begin position="45"/>
        <end position="54"/>
    </location>
</feature>
<gene>
    <name evidence="6" type="primary">LOC121205978</name>
</gene>
<dbReference type="InterPro" id="IPR056924">
    <property type="entry name" value="SH3_Tf2-1"/>
</dbReference>
<dbReference type="Gene3D" id="1.10.340.70">
    <property type="match status" value="1"/>
</dbReference>
<evidence type="ECO:0008006" key="7">
    <source>
        <dbReference type="Google" id="ProtNLM"/>
    </source>
</evidence>
<dbReference type="InterPro" id="IPR043502">
    <property type="entry name" value="DNA/RNA_pol_sf"/>
</dbReference>
<dbReference type="InterPro" id="IPR053134">
    <property type="entry name" value="RNA-dir_DNA_polymerase"/>
</dbReference>
<dbReference type="InterPro" id="IPR041588">
    <property type="entry name" value="Integrase_H2C2"/>
</dbReference>
<name>A0ABM2YNE3_GOSHI</name>
<dbReference type="InterPro" id="IPR000477">
    <property type="entry name" value="RT_dom"/>
</dbReference>
<dbReference type="Pfam" id="PF24626">
    <property type="entry name" value="SH3_Tf2-1"/>
    <property type="match status" value="1"/>
</dbReference>
<accession>A0ABM2YNE3</accession>
<dbReference type="Pfam" id="PF00078">
    <property type="entry name" value="RVT_1"/>
    <property type="match status" value="1"/>
</dbReference>
<dbReference type="Gene3D" id="3.30.70.270">
    <property type="match status" value="2"/>
</dbReference>
<evidence type="ECO:0000259" key="3">
    <source>
        <dbReference type="Pfam" id="PF17921"/>
    </source>
</evidence>
<sequence length="739" mass="84373">MYVNEQTDLERAIADDVESNVPAAAQGVALADSKPISRLAEKDNAQNTRPSNTAVRGRPSCIVGNVSGGRGTTRDTTVRSNARAPVRAYVIHARKEASSPDVIIVYCTSKDEEVVVIGERRDYLSNVISALRAEKLVRKGCEAFLEYVNNSETKSLSVEDVRTVKWFSDVFPEELPGLPPVREVEFRIELLPGTAPVYPLSRIDDLFDQLRGDVVFSKIDLRSGNHQLKVKEVDVYETTFRTSYGHYEFLVMSLGLTNVPAAFMDMKNRVFQPYLDRFIVVFIEVILVYTGTEEEYDEHLRIVLQILRQKQLYSKFTVLGWKPPKTVSEIRSFMGLAGYYRRFIEGFLVIAAPLTKLLRKGVSFIWTDKQQKSFEKLKKVLTQAPFLIQPESGKEFTVYSKANVVANVLSRRVVSDLRAMFARLSLFDNGSLLAELQVRLTWTNQIKKKQLLDESLVPRLQQVENGETLNFGLNGKGVLCFRGRVCIPNDSGLRQSILREAHGSPYAMHPGGNKLYRDLRELYWWPGLKREVTDYLAKLYVAEIARLHGVPVSSISDRDPRGSWENYLPLVEFVYNNSYQSSIRMAPYEALYGHRCRTPTCWTELGERRILGPELIADTEDKGKLSPRFIGPCRILKRVGPVAYQLELPPELEGIHDVFHVSMLKRYRSNPSHVVPVEEIKVRPDLPIEEESIQILEGDVKVLRKKFVPLVKVLWRNHVAEEATWEPEEAMRHQYPYLF</sequence>
<protein>
    <recommendedName>
        <fullName evidence="7">DNA/RNA polymerases superfamily protein</fullName>
    </recommendedName>
</protein>
<dbReference type="RefSeq" id="XP_040932061.1">
    <property type="nucleotide sequence ID" value="XM_041076127.1"/>
</dbReference>
<proteinExistence type="predicted"/>
<evidence type="ECO:0000313" key="6">
    <source>
        <dbReference type="RefSeq" id="XP_040932061.1"/>
    </source>
</evidence>
<dbReference type="Gene3D" id="3.30.420.10">
    <property type="entry name" value="Ribonuclease H-like superfamily/Ribonuclease H"/>
    <property type="match status" value="1"/>
</dbReference>
<dbReference type="Pfam" id="PF17921">
    <property type="entry name" value="Integrase_H2C2"/>
    <property type="match status" value="1"/>
</dbReference>
<feature type="domain" description="Integrase zinc-binding" evidence="3">
    <location>
        <begin position="490"/>
        <end position="537"/>
    </location>
</feature>
<keyword evidence="5" id="KW-1185">Reference proteome</keyword>
<dbReference type="PANTHER" id="PTHR24559">
    <property type="entry name" value="TRANSPOSON TY3-I GAG-POL POLYPROTEIN"/>
    <property type="match status" value="1"/>
</dbReference>
<evidence type="ECO:0000313" key="5">
    <source>
        <dbReference type="Proteomes" id="UP000818029"/>
    </source>
</evidence>
<dbReference type="CDD" id="cd01647">
    <property type="entry name" value="RT_LTR"/>
    <property type="match status" value="1"/>
</dbReference>
<dbReference type="GeneID" id="121205978"/>
<reference evidence="6" key="2">
    <citation type="submission" date="2025-08" db="UniProtKB">
        <authorList>
            <consortium name="RefSeq"/>
        </authorList>
    </citation>
    <scope>IDENTIFICATION</scope>
</reference>
<dbReference type="SUPFAM" id="SSF56672">
    <property type="entry name" value="DNA/RNA polymerases"/>
    <property type="match status" value="1"/>
</dbReference>
<evidence type="ECO:0000259" key="4">
    <source>
        <dbReference type="Pfam" id="PF24626"/>
    </source>
</evidence>
<evidence type="ECO:0000256" key="1">
    <source>
        <dbReference type="SAM" id="MobiDB-lite"/>
    </source>
</evidence>
<reference evidence="5" key="1">
    <citation type="journal article" date="2020" name="Nat. Genet.">
        <title>Genomic diversifications of five Gossypium allopolyploid species and their impact on cotton improvement.</title>
        <authorList>
            <person name="Chen Z.J."/>
            <person name="Sreedasyam A."/>
            <person name="Ando A."/>
            <person name="Song Q."/>
            <person name="De Santiago L.M."/>
            <person name="Hulse-Kemp A.M."/>
            <person name="Ding M."/>
            <person name="Ye W."/>
            <person name="Kirkbride R.C."/>
            <person name="Jenkins J."/>
            <person name="Plott C."/>
            <person name="Lovell J."/>
            <person name="Lin Y.M."/>
            <person name="Vaughn R."/>
            <person name="Liu B."/>
            <person name="Simpson S."/>
            <person name="Scheffler B.E."/>
            <person name="Wen L."/>
            <person name="Saski C.A."/>
            <person name="Grover C.E."/>
            <person name="Hu G."/>
            <person name="Conover J.L."/>
            <person name="Carlson J.W."/>
            <person name="Shu S."/>
            <person name="Boston L.B."/>
            <person name="Williams M."/>
            <person name="Peterson D.G."/>
            <person name="McGee K."/>
            <person name="Jones D.C."/>
            <person name="Wendel J.F."/>
            <person name="Stelly D.M."/>
            <person name="Grimwood J."/>
            <person name="Schmutz J."/>
        </authorList>
    </citation>
    <scope>NUCLEOTIDE SEQUENCE [LARGE SCALE GENOMIC DNA]</scope>
    <source>
        <strain evidence="5">cv. TM-1</strain>
    </source>
</reference>
<dbReference type="PANTHER" id="PTHR24559:SF447">
    <property type="entry name" value="RNA-DIRECTED DNA POLYMERASE HOMOLOG"/>
    <property type="match status" value="1"/>
</dbReference>
<organism evidence="5 6">
    <name type="scientific">Gossypium hirsutum</name>
    <name type="common">Upland cotton</name>
    <name type="synonym">Gossypium mexicanum</name>
    <dbReference type="NCBI Taxonomy" id="3635"/>
    <lineage>
        <taxon>Eukaryota</taxon>
        <taxon>Viridiplantae</taxon>
        <taxon>Streptophyta</taxon>
        <taxon>Embryophyta</taxon>
        <taxon>Tracheophyta</taxon>
        <taxon>Spermatophyta</taxon>
        <taxon>Magnoliopsida</taxon>
        <taxon>eudicotyledons</taxon>
        <taxon>Gunneridae</taxon>
        <taxon>Pentapetalae</taxon>
        <taxon>rosids</taxon>
        <taxon>malvids</taxon>
        <taxon>Malvales</taxon>
        <taxon>Malvaceae</taxon>
        <taxon>Malvoideae</taxon>
        <taxon>Gossypium</taxon>
    </lineage>
</organism>
<feature type="domain" description="Reverse transcriptase" evidence="2">
    <location>
        <begin position="166"/>
        <end position="312"/>
    </location>
</feature>